<feature type="compositionally biased region" description="Polar residues" evidence="1">
    <location>
        <begin position="102"/>
        <end position="130"/>
    </location>
</feature>
<name>A0A165TZ01_9AGAM</name>
<keyword evidence="3" id="KW-1185">Reference proteome</keyword>
<feature type="region of interest" description="Disordered" evidence="1">
    <location>
        <begin position="93"/>
        <end position="165"/>
    </location>
</feature>
<accession>A0A165TZ01</accession>
<dbReference type="EMBL" id="KV425562">
    <property type="protein sequence ID" value="KZT27385.1"/>
    <property type="molecule type" value="Genomic_DNA"/>
</dbReference>
<dbReference type="AlphaFoldDB" id="A0A165TZ01"/>
<feature type="region of interest" description="Disordered" evidence="1">
    <location>
        <begin position="313"/>
        <end position="334"/>
    </location>
</feature>
<dbReference type="Proteomes" id="UP000076761">
    <property type="component" value="Unassembled WGS sequence"/>
</dbReference>
<dbReference type="InParanoid" id="A0A165TZ01"/>
<protein>
    <submittedName>
        <fullName evidence="2">Uncharacterized protein</fullName>
    </submittedName>
</protein>
<proteinExistence type="predicted"/>
<dbReference type="OrthoDB" id="10393830at2759"/>
<sequence length="334" mass="36947">MSIAADYVQFWTTRPENRPKYQAEPETEISSVRPVDEIEDIPDVTYRMWAPPKSRTTVTINGITRLGSSAGFFKQVVAVKSYPAPSDARVTRTRSRAMSVDSRYTSTSVEREGTTSGMSEGKSASRTSSYGLRKARSSVALGTKKSALAAKRESSDTNTNECASHRKNHTCSRLTSVVPSITCQWGHGCTAKVHRHGLCIKAHVESAHLPKVSAKEKANREVYCQWDADDDEKMCGETIKWQSFPRHVEAEKHLGLSRECPVCGDKIGDRTDAIKRHLKGSCKGCQAPGCKYRMTDEEVADIPIGLDVEKWDQHTCPHPGTEKGKGRKSKVAKC</sequence>
<reference evidence="2 3" key="1">
    <citation type="journal article" date="2016" name="Mol. Biol. Evol.">
        <title>Comparative Genomics of Early-Diverging Mushroom-Forming Fungi Provides Insights into the Origins of Lignocellulose Decay Capabilities.</title>
        <authorList>
            <person name="Nagy L.G."/>
            <person name="Riley R."/>
            <person name="Tritt A."/>
            <person name="Adam C."/>
            <person name="Daum C."/>
            <person name="Floudas D."/>
            <person name="Sun H."/>
            <person name="Yadav J.S."/>
            <person name="Pangilinan J."/>
            <person name="Larsson K.H."/>
            <person name="Matsuura K."/>
            <person name="Barry K."/>
            <person name="Labutti K."/>
            <person name="Kuo R."/>
            <person name="Ohm R.A."/>
            <person name="Bhattacharya S.S."/>
            <person name="Shirouzu T."/>
            <person name="Yoshinaga Y."/>
            <person name="Martin F.M."/>
            <person name="Grigoriev I.V."/>
            <person name="Hibbett D.S."/>
        </authorList>
    </citation>
    <scope>NUCLEOTIDE SEQUENCE [LARGE SCALE GENOMIC DNA]</scope>
    <source>
        <strain evidence="2 3">HHB14362 ss-1</strain>
    </source>
</reference>
<evidence type="ECO:0000313" key="3">
    <source>
        <dbReference type="Proteomes" id="UP000076761"/>
    </source>
</evidence>
<feature type="compositionally biased region" description="Basic and acidic residues" evidence="1">
    <location>
        <begin position="313"/>
        <end position="324"/>
    </location>
</feature>
<evidence type="ECO:0000256" key="1">
    <source>
        <dbReference type="SAM" id="MobiDB-lite"/>
    </source>
</evidence>
<organism evidence="2 3">
    <name type="scientific">Neolentinus lepideus HHB14362 ss-1</name>
    <dbReference type="NCBI Taxonomy" id="1314782"/>
    <lineage>
        <taxon>Eukaryota</taxon>
        <taxon>Fungi</taxon>
        <taxon>Dikarya</taxon>
        <taxon>Basidiomycota</taxon>
        <taxon>Agaricomycotina</taxon>
        <taxon>Agaricomycetes</taxon>
        <taxon>Gloeophyllales</taxon>
        <taxon>Gloeophyllaceae</taxon>
        <taxon>Neolentinus</taxon>
    </lineage>
</organism>
<gene>
    <name evidence="2" type="ORF">NEOLEDRAFT_1130921</name>
</gene>
<evidence type="ECO:0000313" key="2">
    <source>
        <dbReference type="EMBL" id="KZT27385.1"/>
    </source>
</evidence>
<feature type="compositionally biased region" description="Basic residues" evidence="1">
    <location>
        <begin position="325"/>
        <end position="334"/>
    </location>
</feature>